<dbReference type="EMBL" id="AE016879">
    <property type="protein sequence ID" value="AAP26633.1"/>
    <property type="molecule type" value="Genomic_DNA"/>
</dbReference>
<dbReference type="Proteomes" id="UP000000427">
    <property type="component" value="Chromosome"/>
</dbReference>
<dbReference type="KEGG" id="ban:BA_2798"/>
<organism evidence="1 2">
    <name type="scientific">Bacillus anthracis</name>
    <name type="common">anthrax bacterium</name>
    <dbReference type="NCBI Taxonomy" id="1392"/>
    <lineage>
        <taxon>Bacteria</taxon>
        <taxon>Bacillati</taxon>
        <taxon>Bacillota</taxon>
        <taxon>Bacilli</taxon>
        <taxon>Bacillales</taxon>
        <taxon>Bacillaceae</taxon>
        <taxon>Bacillus</taxon>
        <taxon>Bacillus cereus group</taxon>
    </lineage>
</organism>
<evidence type="ECO:0000313" key="2">
    <source>
        <dbReference type="Proteomes" id="UP000000427"/>
    </source>
</evidence>
<reference evidence="1 2" key="1">
    <citation type="journal article" date="2003" name="Nature">
        <title>The genome sequence of Bacillus anthracis Ames and comparison to closely related bacteria.</title>
        <authorList>
            <person name="Read T.D."/>
            <person name="Peterson S.N."/>
            <person name="Tourasse N."/>
            <person name="Baillie L.W."/>
            <person name="Paulsen I.T."/>
            <person name="Nelson K.E."/>
            <person name="Tettelin H."/>
            <person name="Fouts D.E."/>
            <person name="Eisen J.A."/>
            <person name="Gill S.R."/>
            <person name="Holtzapple E.K."/>
            <person name="Okstad O.A."/>
            <person name="Helgason E."/>
            <person name="Rilstone J."/>
            <person name="Wu M."/>
            <person name="Kolonay J.F."/>
            <person name="Beanan M.J."/>
            <person name="Dodson R.J."/>
            <person name="Brinkac L.M."/>
            <person name="Gwinn M."/>
            <person name="DeBoy R.T."/>
            <person name="Madpu R."/>
            <person name="Daugherty S.C."/>
            <person name="Durkin A.S."/>
            <person name="Haft D.H."/>
            <person name="Nelson W.C."/>
            <person name="Peterson J.D."/>
            <person name="Pop M."/>
            <person name="Khouri H.M."/>
            <person name="Radune D."/>
            <person name="Benton J.L."/>
            <person name="Mahamoud Y."/>
            <person name="Jiang L."/>
            <person name="Hance I.R."/>
            <person name="Weidman J.F."/>
            <person name="Berry K.J."/>
            <person name="Plaut R.D."/>
            <person name="Wolf A.M."/>
            <person name="Watkins K.L."/>
            <person name="Nierman W.C."/>
            <person name="Hazen A."/>
            <person name="Cline R."/>
            <person name="Redmond C."/>
            <person name="Thwaite J.E."/>
            <person name="White O."/>
            <person name="Salzberg S.L."/>
            <person name="Thomason B."/>
            <person name="Friedlander A.M."/>
            <person name="Koehler T.M."/>
            <person name="Hanna P.C."/>
            <person name="Kolsto A.B."/>
            <person name="Fraser C.M."/>
        </authorList>
    </citation>
    <scope>NUCLEOTIDE SEQUENCE [LARGE SCALE GENOMIC DNA]</scope>
    <source>
        <strain evidence="2">Ames / isolate Porton</strain>
    </source>
</reference>
<sequence length="43" mass="5046">MLKDTIKGTYDKLASTYKENLDEKSYHYLNTNPHFLIVKAVNK</sequence>
<proteinExistence type="predicted"/>
<protein>
    <submittedName>
        <fullName evidence="1">Conserved domain protein</fullName>
    </submittedName>
</protein>
<dbReference type="AlphaFoldDB" id="A0AAC8SCS0"/>
<gene>
    <name evidence="1" type="ordered locus">BA_2798</name>
</gene>
<evidence type="ECO:0000313" key="1">
    <source>
        <dbReference type="EMBL" id="AAP26633.1"/>
    </source>
</evidence>
<accession>A0AAC8SCS0</accession>
<name>A0AAC8SCS0_BACAN</name>